<feature type="transmembrane region" description="Helical" evidence="1">
    <location>
        <begin position="21"/>
        <end position="40"/>
    </location>
</feature>
<dbReference type="RefSeq" id="WP_270096461.1">
    <property type="nucleotide sequence ID" value="NZ_JAQFFK010000003.1"/>
</dbReference>
<keyword evidence="3" id="KW-1185">Reference proteome</keyword>
<comment type="caution">
    <text evidence="2">The sequence shown here is derived from an EMBL/GenBank/DDBJ whole genome shotgun (WGS) entry which is preliminary data.</text>
</comment>
<keyword evidence="1" id="KW-0472">Membrane</keyword>
<organism evidence="2 3">
    <name type="scientific">Methanococcoides alaskense</name>
    <dbReference type="NCBI Taxonomy" id="325778"/>
    <lineage>
        <taxon>Archaea</taxon>
        <taxon>Methanobacteriati</taxon>
        <taxon>Methanobacteriota</taxon>
        <taxon>Stenosarchaea group</taxon>
        <taxon>Methanomicrobia</taxon>
        <taxon>Methanosarcinales</taxon>
        <taxon>Methanosarcinaceae</taxon>
        <taxon>Methanococcoides</taxon>
    </lineage>
</organism>
<evidence type="ECO:0000313" key="2">
    <source>
        <dbReference type="EMBL" id="MDR6221711.1"/>
    </source>
</evidence>
<keyword evidence="1" id="KW-1133">Transmembrane helix</keyword>
<dbReference type="EMBL" id="JAVDQI010000001">
    <property type="protein sequence ID" value="MDR6221711.1"/>
    <property type="molecule type" value="Genomic_DNA"/>
</dbReference>
<feature type="transmembrane region" description="Helical" evidence="1">
    <location>
        <begin position="46"/>
        <end position="66"/>
    </location>
</feature>
<gene>
    <name evidence="2" type="ORF">J2750_000143</name>
</gene>
<sequence>MVFTQKFNLRIVELVSKNQKNIRILAILLLIMTAGTKIALNIDPVYAPMGTVGGLIFGMNLTYYIFQ</sequence>
<proteinExistence type="predicted"/>
<evidence type="ECO:0000313" key="3">
    <source>
        <dbReference type="Proteomes" id="UP001185015"/>
    </source>
</evidence>
<protein>
    <submittedName>
        <fullName evidence="2">Uncharacterized protein</fullName>
    </submittedName>
</protein>
<evidence type="ECO:0000256" key="1">
    <source>
        <dbReference type="SAM" id="Phobius"/>
    </source>
</evidence>
<reference evidence="2 3" key="1">
    <citation type="submission" date="2023-07" db="EMBL/GenBank/DDBJ databases">
        <title>Genomic Encyclopedia of Type Strains, Phase IV (KMG-IV): sequencing the most valuable type-strain genomes for metagenomic binning, comparative biology and taxonomic classification.</title>
        <authorList>
            <person name="Goeker M."/>
        </authorList>
    </citation>
    <scope>NUCLEOTIDE SEQUENCE [LARGE SCALE GENOMIC DNA]</scope>
    <source>
        <strain evidence="2 3">DSM 17273</strain>
    </source>
</reference>
<dbReference type="Proteomes" id="UP001185015">
    <property type="component" value="Unassembled WGS sequence"/>
</dbReference>
<keyword evidence="1" id="KW-0812">Transmembrane</keyword>
<accession>A0AA90TXI8</accession>
<name>A0AA90TXI8_9EURY</name>
<dbReference type="AlphaFoldDB" id="A0AA90TXI8"/>